<accession>A0A7K1RKE2</accession>
<organism evidence="3 4">
    <name type="scientific">Agrobacterium vitis</name>
    <name type="common">Rhizobium vitis</name>
    <dbReference type="NCBI Taxonomy" id="373"/>
    <lineage>
        <taxon>Bacteria</taxon>
        <taxon>Pseudomonadati</taxon>
        <taxon>Pseudomonadota</taxon>
        <taxon>Alphaproteobacteria</taxon>
        <taxon>Hyphomicrobiales</taxon>
        <taxon>Rhizobiaceae</taxon>
        <taxon>Rhizobium/Agrobacterium group</taxon>
        <taxon>Agrobacterium</taxon>
    </lineage>
</organism>
<dbReference type="InterPro" id="IPR051803">
    <property type="entry name" value="TA_system_RelE-like_toxin"/>
</dbReference>
<dbReference type="Proteomes" id="UP000440716">
    <property type="component" value="Unassembled WGS sequence"/>
</dbReference>
<proteinExistence type="inferred from homology"/>
<evidence type="ECO:0000313" key="3">
    <source>
        <dbReference type="EMBL" id="MVA58493.1"/>
    </source>
</evidence>
<dbReference type="RefSeq" id="WP_337739579.1">
    <property type="nucleotide sequence ID" value="NZ_WPHU01000009.1"/>
</dbReference>
<comment type="caution">
    <text evidence="3">The sequence shown here is derived from an EMBL/GenBank/DDBJ whole genome shotgun (WGS) entry which is preliminary data.</text>
</comment>
<evidence type="ECO:0000256" key="1">
    <source>
        <dbReference type="ARBA" id="ARBA00006226"/>
    </source>
</evidence>
<dbReference type="PANTHER" id="PTHR33755">
    <property type="entry name" value="TOXIN PARE1-RELATED"/>
    <property type="match status" value="1"/>
</dbReference>
<dbReference type="InterPro" id="IPR007712">
    <property type="entry name" value="RelE/ParE_toxin"/>
</dbReference>
<dbReference type="AlphaFoldDB" id="A0A7K1RKE2"/>
<dbReference type="InterPro" id="IPR035093">
    <property type="entry name" value="RelE/ParE_toxin_dom_sf"/>
</dbReference>
<evidence type="ECO:0000313" key="4">
    <source>
        <dbReference type="Proteomes" id="UP000440716"/>
    </source>
</evidence>
<dbReference type="PANTHER" id="PTHR33755:SF6">
    <property type="entry name" value="PLASMID STABILIZATION SYSTEM PROTEIN"/>
    <property type="match status" value="1"/>
</dbReference>
<gene>
    <name evidence="3" type="ORF">GOZ88_20525</name>
</gene>
<evidence type="ECO:0000256" key="2">
    <source>
        <dbReference type="ARBA" id="ARBA00022649"/>
    </source>
</evidence>
<reference evidence="3 4" key="1">
    <citation type="submission" date="2019-12" db="EMBL/GenBank/DDBJ databases">
        <title>Whole-genome sequencing of Allorhizobium vitis.</title>
        <authorList>
            <person name="Gan H.M."/>
            <person name="Szegedi E."/>
            <person name="Burr T."/>
            <person name="Savka M.A."/>
        </authorList>
    </citation>
    <scope>NUCLEOTIDE SEQUENCE [LARGE SCALE GENOMIC DNA]</scope>
    <source>
        <strain evidence="3 4">CG415</strain>
    </source>
</reference>
<dbReference type="Gene3D" id="3.30.2310.20">
    <property type="entry name" value="RelE-like"/>
    <property type="match status" value="1"/>
</dbReference>
<comment type="similarity">
    <text evidence="1">Belongs to the RelE toxin family.</text>
</comment>
<name>A0A7K1RKE2_AGRVI</name>
<keyword evidence="2" id="KW-1277">Toxin-antitoxin system</keyword>
<protein>
    <submittedName>
        <fullName evidence="3">Type II toxin-antitoxin system RelE/ParE family toxin</fullName>
    </submittedName>
</protein>
<dbReference type="Pfam" id="PF05016">
    <property type="entry name" value="ParE_toxin"/>
    <property type="match status" value="1"/>
</dbReference>
<sequence>MVSRSLHFTALAEQDLTEIALYIAADNPARALSFTAELRAHCKSIADNPEIYRLREEYGRDVRVAVHGRYLIFYAERQAGVVVIERILHGARHLDWLDL</sequence>
<dbReference type="EMBL" id="WPHU01000009">
    <property type="protein sequence ID" value="MVA58493.1"/>
    <property type="molecule type" value="Genomic_DNA"/>
</dbReference>